<dbReference type="EMBL" id="LR134521">
    <property type="protein sequence ID" value="VEJ29133.1"/>
    <property type="molecule type" value="Genomic_DNA"/>
</dbReference>
<comment type="similarity">
    <text evidence="1 2">Belongs to the phD/YefM antitoxin family.</text>
</comment>
<proteinExistence type="inferred from homology"/>
<organism evidence="3 4">
    <name type="scientific">Rothia dentocariosa</name>
    <dbReference type="NCBI Taxonomy" id="2047"/>
    <lineage>
        <taxon>Bacteria</taxon>
        <taxon>Bacillati</taxon>
        <taxon>Actinomycetota</taxon>
        <taxon>Actinomycetes</taxon>
        <taxon>Micrococcales</taxon>
        <taxon>Micrococcaceae</taxon>
        <taxon>Rothia</taxon>
    </lineage>
</organism>
<evidence type="ECO:0000313" key="4">
    <source>
        <dbReference type="Proteomes" id="UP000270988"/>
    </source>
</evidence>
<name>A0A448UT73_9MICC</name>
<dbReference type="Gene3D" id="6.10.250.330">
    <property type="match status" value="1"/>
</dbReference>
<accession>A0A448UT73</accession>
<dbReference type="AlphaFoldDB" id="A0A448UT73"/>
<gene>
    <name evidence="3" type="primary">yefM_1</name>
    <name evidence="3" type="ORF">NCTC10918_00378</name>
</gene>
<evidence type="ECO:0000256" key="1">
    <source>
        <dbReference type="ARBA" id="ARBA00009981"/>
    </source>
</evidence>
<evidence type="ECO:0000256" key="2">
    <source>
        <dbReference type="RuleBase" id="RU362080"/>
    </source>
</evidence>
<protein>
    <recommendedName>
        <fullName evidence="2">Antitoxin</fullName>
    </recommendedName>
</protein>
<dbReference type="InterPro" id="IPR036165">
    <property type="entry name" value="YefM-like_sf"/>
</dbReference>
<dbReference type="Pfam" id="PF02604">
    <property type="entry name" value="PhdYeFM_antitox"/>
    <property type="match status" value="1"/>
</dbReference>
<dbReference type="Gene3D" id="3.40.1620.10">
    <property type="entry name" value="YefM-like domain"/>
    <property type="match status" value="1"/>
</dbReference>
<dbReference type="SUPFAM" id="SSF143120">
    <property type="entry name" value="YefM-like"/>
    <property type="match status" value="1"/>
</dbReference>
<dbReference type="Proteomes" id="UP000270988">
    <property type="component" value="Chromosome"/>
</dbReference>
<sequence>MKTFFYNGSAEQFTEVIDCVEAHREEAMTTRAGHESIVVLPLSEYESLRETMYLVSSPANARHLMDSIARLEQHIQKAGASSLSESSSNALDKETAPDMGDGLYVYVFAECYTCCPRRF</sequence>
<reference evidence="3 4" key="1">
    <citation type="submission" date="2018-12" db="EMBL/GenBank/DDBJ databases">
        <authorList>
            <consortium name="Pathogen Informatics"/>
        </authorList>
    </citation>
    <scope>NUCLEOTIDE SEQUENCE [LARGE SCALE GENOMIC DNA]</scope>
    <source>
        <strain evidence="3 4">NCTC10918</strain>
    </source>
</reference>
<evidence type="ECO:0000313" key="3">
    <source>
        <dbReference type="EMBL" id="VEJ29133.1"/>
    </source>
</evidence>
<comment type="function">
    <text evidence="2">Antitoxin component of a type II toxin-antitoxin (TA) system.</text>
</comment>
<dbReference type="InterPro" id="IPR006442">
    <property type="entry name" value="Antitoxin_Phd/YefM"/>
</dbReference>
<dbReference type="NCBIfam" id="TIGR01552">
    <property type="entry name" value="phd_fam"/>
    <property type="match status" value="1"/>
</dbReference>